<evidence type="ECO:0000313" key="5">
    <source>
        <dbReference type="RefSeq" id="XP_013084297.1"/>
    </source>
</evidence>
<dbReference type="Gene3D" id="1.20.1070.10">
    <property type="entry name" value="Rhodopsin 7-helix transmembrane proteins"/>
    <property type="match status" value="1"/>
</dbReference>
<gene>
    <name evidence="2" type="primary">106069226</name>
    <name evidence="5" type="synonym">LOC106069226</name>
</gene>
<dbReference type="KEGG" id="bgt:106069226"/>
<dbReference type="OrthoDB" id="6152866at2759"/>
<feature type="transmembrane region" description="Helical" evidence="1">
    <location>
        <begin position="245"/>
        <end position="266"/>
    </location>
</feature>
<feature type="transmembrane region" description="Helical" evidence="1">
    <location>
        <begin position="150"/>
        <end position="174"/>
    </location>
</feature>
<evidence type="ECO:0000313" key="4">
    <source>
        <dbReference type="Proteomes" id="UP001165740"/>
    </source>
</evidence>
<feature type="transmembrane region" description="Helical" evidence="1">
    <location>
        <begin position="105"/>
        <end position="129"/>
    </location>
</feature>
<dbReference type="Proteomes" id="UP000076420">
    <property type="component" value="Unassembled WGS sequence"/>
</dbReference>
<accession>A0A2C9M8F8</accession>
<sequence>MASNISLGNVTKETPQLCFGIQFFVSYFTVAKWIDVSTIVIGTAINTWLIAAILSSKDLRSRMRNKMLIGMCFQHLFEVLIYLPLQLKVNDEYKILYQCHFAKAYILVFYSNEFVSNWNFVMILAFAVYTAHGSEVFSKMIGYKRVIGSYGVLLAPWLSSFIFMLPIVFGFQFASISQNPSGVCKGDQARTRPIILTLTVGIPVTLVVMLFAALVFLKRRRQAMEKQDEDMSQQLIDESSEADPLAPFVAFVLIVVLCDIWILNMFQVVDIYKDCAKILVLFILNILEGVRVLILPLVLLLFPEVRGQALQLFRFLRPKTKPALTFTYTKEV</sequence>
<dbReference type="Proteomes" id="UP001165740">
    <property type="component" value="Chromosome 10"/>
</dbReference>
<dbReference type="VEuPathDB" id="VectorBase:BGLAX_042440"/>
<feature type="transmembrane region" description="Helical" evidence="1">
    <location>
        <begin position="67"/>
        <end position="85"/>
    </location>
</feature>
<evidence type="ECO:0000313" key="2">
    <source>
        <dbReference type="EnsemblMetazoa" id="BGLB039751-PA"/>
    </source>
</evidence>
<evidence type="ECO:0000313" key="3">
    <source>
        <dbReference type="Proteomes" id="UP000076420"/>
    </source>
</evidence>
<keyword evidence="1" id="KW-0472">Membrane</keyword>
<organism evidence="2 3">
    <name type="scientific">Biomphalaria glabrata</name>
    <name type="common">Bloodfluke planorb</name>
    <name type="synonym">Freshwater snail</name>
    <dbReference type="NCBI Taxonomy" id="6526"/>
    <lineage>
        <taxon>Eukaryota</taxon>
        <taxon>Metazoa</taxon>
        <taxon>Spiralia</taxon>
        <taxon>Lophotrochozoa</taxon>
        <taxon>Mollusca</taxon>
        <taxon>Gastropoda</taxon>
        <taxon>Heterobranchia</taxon>
        <taxon>Euthyneura</taxon>
        <taxon>Panpulmonata</taxon>
        <taxon>Hygrophila</taxon>
        <taxon>Lymnaeoidea</taxon>
        <taxon>Planorbidae</taxon>
        <taxon>Biomphalaria</taxon>
    </lineage>
</organism>
<proteinExistence type="predicted"/>
<dbReference type="RefSeq" id="XP_013084297.1">
    <property type="nucleotide sequence ID" value="XM_013228843.2"/>
</dbReference>
<feature type="transmembrane region" description="Helical" evidence="1">
    <location>
        <begin position="194"/>
        <end position="217"/>
    </location>
</feature>
<keyword evidence="1" id="KW-0812">Transmembrane</keyword>
<reference evidence="5" key="2">
    <citation type="submission" date="2025-04" db="UniProtKB">
        <authorList>
            <consortium name="RefSeq"/>
        </authorList>
    </citation>
    <scope>IDENTIFICATION</scope>
</reference>
<reference evidence="2" key="1">
    <citation type="submission" date="2020-05" db="UniProtKB">
        <authorList>
            <consortium name="EnsemblMetazoa"/>
        </authorList>
    </citation>
    <scope>IDENTIFICATION</scope>
    <source>
        <strain evidence="2">BB02</strain>
    </source>
</reference>
<dbReference type="EnsemblMetazoa" id="BGLB039751-RA">
    <property type="protein sequence ID" value="BGLB039751-PA"/>
    <property type="gene ID" value="BGLB039751"/>
</dbReference>
<keyword evidence="4" id="KW-1185">Reference proteome</keyword>
<evidence type="ECO:0000256" key="1">
    <source>
        <dbReference type="SAM" id="Phobius"/>
    </source>
</evidence>
<dbReference type="SUPFAM" id="SSF81321">
    <property type="entry name" value="Family A G protein-coupled receptor-like"/>
    <property type="match status" value="1"/>
</dbReference>
<name>A0A2C9M8F8_BIOGL</name>
<feature type="transmembrane region" description="Helical" evidence="1">
    <location>
        <begin position="33"/>
        <end position="55"/>
    </location>
</feature>
<dbReference type="AlphaFoldDB" id="A0A2C9M8F8"/>
<dbReference type="GeneID" id="106069226"/>
<dbReference type="VEuPathDB" id="VectorBase:BGLB039751"/>
<keyword evidence="1" id="KW-1133">Transmembrane helix</keyword>
<feature type="transmembrane region" description="Helical" evidence="1">
    <location>
        <begin position="278"/>
        <end position="302"/>
    </location>
</feature>
<protein>
    <submittedName>
        <fullName evidence="5">Uncharacterized protein LOC106069226</fullName>
    </submittedName>
</protein>